<dbReference type="STRING" id="3880.G7LB63"/>
<evidence type="ECO:0000256" key="4">
    <source>
        <dbReference type="SAM" id="Coils"/>
    </source>
</evidence>
<dbReference type="EMBL" id="CM001224">
    <property type="protein sequence ID" value="AET03736.2"/>
    <property type="molecule type" value="Genomic_DNA"/>
</dbReference>
<evidence type="ECO:0000256" key="3">
    <source>
        <dbReference type="ARBA" id="ARBA00023242"/>
    </source>
</evidence>
<dbReference type="HOGENOM" id="CLU_085189_0_0_1"/>
<dbReference type="SUPFAM" id="SSF57959">
    <property type="entry name" value="Leucine zipper domain"/>
    <property type="match status" value="1"/>
</dbReference>
<reference evidence="7 9" key="1">
    <citation type="journal article" date="2011" name="Nature">
        <title>The Medicago genome provides insight into the evolution of rhizobial symbioses.</title>
        <authorList>
            <person name="Young N.D."/>
            <person name="Debelle F."/>
            <person name="Oldroyd G.E."/>
            <person name="Geurts R."/>
            <person name="Cannon S.B."/>
            <person name="Udvardi M.K."/>
            <person name="Benedito V.A."/>
            <person name="Mayer K.F."/>
            <person name="Gouzy J."/>
            <person name="Schoof H."/>
            <person name="Van de Peer Y."/>
            <person name="Proost S."/>
            <person name="Cook D.R."/>
            <person name="Meyers B.C."/>
            <person name="Spannagl M."/>
            <person name="Cheung F."/>
            <person name="De Mita S."/>
            <person name="Krishnakumar V."/>
            <person name="Gundlach H."/>
            <person name="Zhou S."/>
            <person name="Mudge J."/>
            <person name="Bharti A.K."/>
            <person name="Murray J.D."/>
            <person name="Naoumkina M.A."/>
            <person name="Rosen B."/>
            <person name="Silverstein K.A."/>
            <person name="Tang H."/>
            <person name="Rombauts S."/>
            <person name="Zhao P.X."/>
            <person name="Zhou P."/>
            <person name="Barbe V."/>
            <person name="Bardou P."/>
            <person name="Bechner M."/>
            <person name="Bellec A."/>
            <person name="Berger A."/>
            <person name="Berges H."/>
            <person name="Bidwell S."/>
            <person name="Bisseling T."/>
            <person name="Choisne N."/>
            <person name="Couloux A."/>
            <person name="Denny R."/>
            <person name="Deshpande S."/>
            <person name="Dai X."/>
            <person name="Doyle J.J."/>
            <person name="Dudez A.M."/>
            <person name="Farmer A.D."/>
            <person name="Fouteau S."/>
            <person name="Franken C."/>
            <person name="Gibelin C."/>
            <person name="Gish J."/>
            <person name="Goldstein S."/>
            <person name="Gonzalez A.J."/>
            <person name="Green P.J."/>
            <person name="Hallab A."/>
            <person name="Hartog M."/>
            <person name="Hua A."/>
            <person name="Humphray S.J."/>
            <person name="Jeong D.H."/>
            <person name="Jing Y."/>
            <person name="Jocker A."/>
            <person name="Kenton S.M."/>
            <person name="Kim D.J."/>
            <person name="Klee K."/>
            <person name="Lai H."/>
            <person name="Lang C."/>
            <person name="Lin S."/>
            <person name="Macmil S.L."/>
            <person name="Magdelenat G."/>
            <person name="Matthews L."/>
            <person name="McCorrison J."/>
            <person name="Monaghan E.L."/>
            <person name="Mun J.H."/>
            <person name="Najar F.Z."/>
            <person name="Nicholson C."/>
            <person name="Noirot C."/>
            <person name="O'Bleness M."/>
            <person name="Paule C.R."/>
            <person name="Poulain J."/>
            <person name="Prion F."/>
            <person name="Qin B."/>
            <person name="Qu C."/>
            <person name="Retzel E.F."/>
            <person name="Riddle C."/>
            <person name="Sallet E."/>
            <person name="Samain S."/>
            <person name="Samson N."/>
            <person name="Sanders I."/>
            <person name="Saurat O."/>
            <person name="Scarpelli C."/>
            <person name="Schiex T."/>
            <person name="Segurens B."/>
            <person name="Severin A.J."/>
            <person name="Sherrier D.J."/>
            <person name="Shi R."/>
            <person name="Sims S."/>
            <person name="Singer S.R."/>
            <person name="Sinharoy S."/>
            <person name="Sterck L."/>
            <person name="Viollet A."/>
            <person name="Wang B.B."/>
            <person name="Wang K."/>
            <person name="Wang M."/>
            <person name="Wang X."/>
            <person name="Warfsmann J."/>
            <person name="Weissenbach J."/>
            <person name="White D.D."/>
            <person name="White J.D."/>
            <person name="Wiley G.B."/>
            <person name="Wincker P."/>
            <person name="Xing Y."/>
            <person name="Yang L."/>
            <person name="Yao Z."/>
            <person name="Ying F."/>
            <person name="Zhai J."/>
            <person name="Zhou L."/>
            <person name="Zuber A."/>
            <person name="Denarie J."/>
            <person name="Dixon R.A."/>
            <person name="May G.D."/>
            <person name="Schwartz D.C."/>
            <person name="Rogers J."/>
            <person name="Quetier F."/>
            <person name="Town C.D."/>
            <person name="Roe B.A."/>
        </authorList>
    </citation>
    <scope>NUCLEOTIDE SEQUENCE [LARGE SCALE GENOMIC DNA]</scope>
    <source>
        <strain evidence="7">A17</strain>
        <strain evidence="8 9">cv. Jemalong A17</strain>
    </source>
</reference>
<dbReference type="SMART" id="SM00338">
    <property type="entry name" value="BRLZ"/>
    <property type="match status" value="1"/>
</dbReference>
<evidence type="ECO:0000313" key="9">
    <source>
        <dbReference type="Proteomes" id="UP000002051"/>
    </source>
</evidence>
<evidence type="ECO:0000313" key="7">
    <source>
        <dbReference type="EMBL" id="AET03736.2"/>
    </source>
</evidence>
<comment type="subcellular location">
    <subcellularLocation>
        <location evidence="1">Nucleus</location>
    </subcellularLocation>
</comment>
<protein>
    <submittedName>
        <fullName evidence="7">BZIP transcription factor</fullName>
    </submittedName>
</protein>
<gene>
    <name evidence="7" type="ordered locus">MTR_8g075130</name>
</gene>
<reference evidence="7 9" key="2">
    <citation type="journal article" date="2014" name="BMC Genomics">
        <title>An improved genome release (version Mt4.0) for the model legume Medicago truncatula.</title>
        <authorList>
            <person name="Tang H."/>
            <person name="Krishnakumar V."/>
            <person name="Bidwell S."/>
            <person name="Rosen B."/>
            <person name="Chan A."/>
            <person name="Zhou S."/>
            <person name="Gentzbittel L."/>
            <person name="Childs K.L."/>
            <person name="Yandell M."/>
            <person name="Gundlach H."/>
            <person name="Mayer K.F."/>
            <person name="Schwartz D.C."/>
            <person name="Town C.D."/>
        </authorList>
    </citation>
    <scope>GENOME REANNOTATION</scope>
    <source>
        <strain evidence="8 9">cv. Jemalong A17</strain>
    </source>
</reference>
<dbReference type="EnsemblPlants" id="AET03736">
    <property type="protein sequence ID" value="AET03736"/>
    <property type="gene ID" value="MTR_8g075130"/>
</dbReference>
<feature type="coiled-coil region" evidence="4">
    <location>
        <begin position="125"/>
        <end position="152"/>
    </location>
</feature>
<dbReference type="GO" id="GO:0005634">
    <property type="term" value="C:nucleus"/>
    <property type="evidence" value="ECO:0007669"/>
    <property type="project" value="UniProtKB-SubCell"/>
</dbReference>
<dbReference type="Pfam" id="PF00170">
    <property type="entry name" value="bZIP_1"/>
    <property type="match status" value="1"/>
</dbReference>
<proteinExistence type="predicted"/>
<name>G7LB63_MEDTR</name>
<dbReference type="InterPro" id="IPR043452">
    <property type="entry name" value="BZIP46-like"/>
</dbReference>
<evidence type="ECO:0000256" key="5">
    <source>
        <dbReference type="SAM" id="MobiDB-lite"/>
    </source>
</evidence>
<organism evidence="7 9">
    <name type="scientific">Medicago truncatula</name>
    <name type="common">Barrel medic</name>
    <name type="synonym">Medicago tribuloides</name>
    <dbReference type="NCBI Taxonomy" id="3880"/>
    <lineage>
        <taxon>Eukaryota</taxon>
        <taxon>Viridiplantae</taxon>
        <taxon>Streptophyta</taxon>
        <taxon>Embryophyta</taxon>
        <taxon>Tracheophyta</taxon>
        <taxon>Spermatophyta</taxon>
        <taxon>Magnoliopsida</taxon>
        <taxon>eudicotyledons</taxon>
        <taxon>Gunneridae</taxon>
        <taxon>Pentapetalae</taxon>
        <taxon>rosids</taxon>
        <taxon>fabids</taxon>
        <taxon>Fabales</taxon>
        <taxon>Fabaceae</taxon>
        <taxon>Papilionoideae</taxon>
        <taxon>50 kb inversion clade</taxon>
        <taxon>NPAAA clade</taxon>
        <taxon>Hologalegina</taxon>
        <taxon>IRL clade</taxon>
        <taxon>Trifolieae</taxon>
        <taxon>Medicago</taxon>
    </lineage>
</organism>
<dbReference type="GO" id="GO:0003700">
    <property type="term" value="F:DNA-binding transcription factor activity"/>
    <property type="evidence" value="ECO:0007669"/>
    <property type="project" value="InterPro"/>
</dbReference>
<dbReference type="InterPro" id="IPR046347">
    <property type="entry name" value="bZIP_sf"/>
</dbReference>
<dbReference type="CDD" id="cd14707">
    <property type="entry name" value="bZIP_plant_BZIP46"/>
    <property type="match status" value="1"/>
</dbReference>
<dbReference type="GO" id="GO:0045893">
    <property type="term" value="P:positive regulation of DNA-templated transcription"/>
    <property type="evidence" value="ECO:0007669"/>
    <property type="project" value="InterPro"/>
</dbReference>
<sequence length="178" mass="20730">MSHQPLQEQTPQQQQHHLRPNKPPKNTMEDVWKDINLPSLTNHMSNTVSSPSLMTPSSLHSTINLNSLPEFHFDPLAHNDLQLEQNHHHTTTLSKVEALLSNSIERRHKRIMKNRESAARSRARKQEIIAYIFELKKKVKSLEEENARLKRQQHLCDTASNHKQKRKGNLYRTSTAPF</sequence>
<keyword evidence="9" id="KW-1185">Reference proteome</keyword>
<feature type="region of interest" description="Disordered" evidence="5">
    <location>
        <begin position="1"/>
        <end position="29"/>
    </location>
</feature>
<feature type="domain" description="BZIP" evidence="6">
    <location>
        <begin position="109"/>
        <end position="124"/>
    </location>
</feature>
<reference evidence="8" key="3">
    <citation type="submission" date="2015-04" db="UniProtKB">
        <authorList>
            <consortium name="EnsemblPlants"/>
        </authorList>
    </citation>
    <scope>IDENTIFICATION</scope>
    <source>
        <strain evidence="8">cv. Jemalong A17</strain>
    </source>
</reference>
<feature type="region of interest" description="Disordered" evidence="5">
    <location>
        <begin position="158"/>
        <end position="178"/>
    </location>
</feature>
<keyword evidence="4" id="KW-0175">Coiled coil</keyword>
<dbReference type="AlphaFoldDB" id="G7LB63"/>
<evidence type="ECO:0000256" key="1">
    <source>
        <dbReference type="ARBA" id="ARBA00004123"/>
    </source>
</evidence>
<feature type="compositionally biased region" description="Low complexity" evidence="5">
    <location>
        <begin position="1"/>
        <end position="15"/>
    </location>
</feature>
<accession>A0A0C3Y393</accession>
<dbReference type="GO" id="GO:0003677">
    <property type="term" value="F:DNA binding"/>
    <property type="evidence" value="ECO:0007669"/>
    <property type="project" value="UniProtKB-KW"/>
</dbReference>
<dbReference type="Proteomes" id="UP000002051">
    <property type="component" value="Chromosome 8"/>
</dbReference>
<evidence type="ECO:0000313" key="8">
    <source>
        <dbReference type="EnsemblPlants" id="AET03736"/>
    </source>
</evidence>
<accession>G7LB63</accession>
<dbReference type="PROSITE" id="PS00036">
    <property type="entry name" value="BZIP_BASIC"/>
    <property type="match status" value="1"/>
</dbReference>
<evidence type="ECO:0000259" key="6">
    <source>
        <dbReference type="PROSITE" id="PS00036"/>
    </source>
</evidence>
<dbReference type="Gene3D" id="1.20.5.170">
    <property type="match status" value="1"/>
</dbReference>
<keyword evidence="3" id="KW-0539">Nucleus</keyword>
<dbReference type="InterPro" id="IPR004827">
    <property type="entry name" value="bZIP"/>
</dbReference>
<dbReference type="PANTHER" id="PTHR22952">
    <property type="entry name" value="CAMP-RESPONSE ELEMENT BINDING PROTEIN-RELATED"/>
    <property type="match status" value="1"/>
</dbReference>
<dbReference type="PaxDb" id="3880-AET03736"/>
<evidence type="ECO:0000256" key="2">
    <source>
        <dbReference type="ARBA" id="ARBA00023125"/>
    </source>
</evidence>
<dbReference type="PANTHER" id="PTHR22952:SF433">
    <property type="entry name" value="PROTEIN FD"/>
    <property type="match status" value="1"/>
</dbReference>
<keyword evidence="2" id="KW-0238">DNA-binding</keyword>